<dbReference type="EMBL" id="KZ851948">
    <property type="protein sequence ID" value="RDH15535.1"/>
    <property type="molecule type" value="Genomic_DNA"/>
</dbReference>
<dbReference type="VEuPathDB" id="FungiDB:M747DRAFT_299447"/>
<reference evidence="2 3" key="1">
    <citation type="submission" date="2018-07" db="EMBL/GenBank/DDBJ databases">
        <title>Section-level genome sequencing of Aspergillus section Nigri to investigate inter- and intra-species variation.</title>
        <authorList>
            <consortium name="DOE Joint Genome Institute"/>
            <person name="Vesth T.C."/>
            <person name="Nybo J.L."/>
            <person name="Theobald S."/>
            <person name="Frisvad J.C."/>
            <person name="Larsen T.O."/>
            <person name="Nielsen K.F."/>
            <person name="Hoof J.B."/>
            <person name="Brandl J."/>
            <person name="Salamov A."/>
            <person name="Riley R."/>
            <person name="Gladden J.M."/>
            <person name="Phatale P."/>
            <person name="Nielsen M.T."/>
            <person name="Lyhne E.K."/>
            <person name="Kogle M.E."/>
            <person name="Strasser K."/>
            <person name="McDonnell E."/>
            <person name="Barry K."/>
            <person name="Clum A."/>
            <person name="Chen C."/>
            <person name="Nolan M."/>
            <person name="Sandor L."/>
            <person name="Kuo A."/>
            <person name="Lipzen A."/>
            <person name="Hainaut M."/>
            <person name="Drula E."/>
            <person name="Tsang A."/>
            <person name="Magnuson J.K."/>
            <person name="Henrissat B."/>
            <person name="Wiebenga A."/>
            <person name="Simmons B.A."/>
            <person name="Makela M.R."/>
            <person name="De vries R.P."/>
            <person name="Grigoriev I.V."/>
            <person name="Mortensen U.H."/>
            <person name="Baker S.E."/>
            <person name="Andersen M.R."/>
        </authorList>
    </citation>
    <scope>NUCLEOTIDE SEQUENCE [LARGE SCALE GENOMIC DNA]</scope>
    <source>
        <strain evidence="2 3">ATCC 13496</strain>
    </source>
</reference>
<protein>
    <recommendedName>
        <fullName evidence="1">F-box domain-containing protein</fullName>
    </recommendedName>
</protein>
<dbReference type="Proteomes" id="UP000253845">
    <property type="component" value="Unassembled WGS sequence"/>
</dbReference>
<gene>
    <name evidence="2" type="ORF">M747DRAFT_299447</name>
</gene>
<dbReference type="InterPro" id="IPR001810">
    <property type="entry name" value="F-box_dom"/>
</dbReference>
<proteinExistence type="predicted"/>
<evidence type="ECO:0000313" key="3">
    <source>
        <dbReference type="Proteomes" id="UP000253845"/>
    </source>
</evidence>
<dbReference type="InterPro" id="IPR036047">
    <property type="entry name" value="F-box-like_dom_sf"/>
</dbReference>
<sequence length="256" mass="29488">MTKSPTFVNYYDNSYTSLEMDHTEKGKPLSLCDLPQEILQLIAMKLDLPDCLHFRAVCRWIRPCFDISALIIILNKVRMRKIQTIEIDASEMLDEDCQFRRCRYILRHYNLSGDILESASHSRDYGSLINWLIDHGASFQKVPGGINRLCCEAFEQGDYKKFRWLYAKGACLDILAGMVFKIPGDDRPRSHAARRSHLHRLRKALKNGAKPCGAHEGLRRYQISRLRQQGLRRHKDLIDGRTRFCATIATSITGST</sequence>
<accession>A0A370BN62</accession>
<dbReference type="PROSITE" id="PS50181">
    <property type="entry name" value="FBOX"/>
    <property type="match status" value="1"/>
</dbReference>
<evidence type="ECO:0000313" key="2">
    <source>
        <dbReference type="EMBL" id="RDH15535.1"/>
    </source>
</evidence>
<dbReference type="AlphaFoldDB" id="A0A370BN62"/>
<organism evidence="2 3">
    <name type="scientific">Aspergillus niger ATCC 13496</name>
    <dbReference type="NCBI Taxonomy" id="1353008"/>
    <lineage>
        <taxon>Eukaryota</taxon>
        <taxon>Fungi</taxon>
        <taxon>Dikarya</taxon>
        <taxon>Ascomycota</taxon>
        <taxon>Pezizomycotina</taxon>
        <taxon>Eurotiomycetes</taxon>
        <taxon>Eurotiomycetidae</taxon>
        <taxon>Eurotiales</taxon>
        <taxon>Aspergillaceae</taxon>
        <taxon>Aspergillus</taxon>
        <taxon>Aspergillus subgen. Circumdati</taxon>
    </lineage>
</organism>
<feature type="domain" description="F-box" evidence="1">
    <location>
        <begin position="28"/>
        <end position="59"/>
    </location>
</feature>
<evidence type="ECO:0000259" key="1">
    <source>
        <dbReference type="PROSITE" id="PS50181"/>
    </source>
</evidence>
<dbReference type="SUPFAM" id="SSF81383">
    <property type="entry name" value="F-box domain"/>
    <property type="match status" value="1"/>
</dbReference>
<name>A0A370BN62_ASPNG</name>